<evidence type="ECO:0000313" key="1">
    <source>
        <dbReference type="EMBL" id="GHC61566.1"/>
    </source>
</evidence>
<dbReference type="Proteomes" id="UP000641137">
    <property type="component" value="Unassembled WGS sequence"/>
</dbReference>
<evidence type="ECO:0000313" key="2">
    <source>
        <dbReference type="Proteomes" id="UP000641137"/>
    </source>
</evidence>
<dbReference type="EMBL" id="BMZO01000001">
    <property type="protein sequence ID" value="GHC61566.1"/>
    <property type="molecule type" value="Genomic_DNA"/>
</dbReference>
<keyword evidence="2" id="KW-1185">Reference proteome</keyword>
<protein>
    <submittedName>
        <fullName evidence="1">Uncharacterized protein</fullName>
    </submittedName>
</protein>
<reference evidence="1" key="1">
    <citation type="journal article" date="2014" name="Int. J. Syst. Evol. Microbiol.">
        <title>Complete genome sequence of Corynebacterium casei LMG S-19264T (=DSM 44701T), isolated from a smear-ripened cheese.</title>
        <authorList>
            <consortium name="US DOE Joint Genome Institute (JGI-PGF)"/>
            <person name="Walter F."/>
            <person name="Albersmeier A."/>
            <person name="Kalinowski J."/>
            <person name="Ruckert C."/>
        </authorList>
    </citation>
    <scope>NUCLEOTIDE SEQUENCE</scope>
    <source>
        <strain evidence="1">KCTC 42097</strain>
    </source>
</reference>
<organism evidence="1 2">
    <name type="scientific">Limoniibacter endophyticus</name>
    <dbReference type="NCBI Taxonomy" id="1565040"/>
    <lineage>
        <taxon>Bacteria</taxon>
        <taxon>Pseudomonadati</taxon>
        <taxon>Pseudomonadota</taxon>
        <taxon>Alphaproteobacteria</taxon>
        <taxon>Hyphomicrobiales</taxon>
        <taxon>Bartonellaceae</taxon>
        <taxon>Limoniibacter</taxon>
    </lineage>
</organism>
<name>A0A8J3DFK9_9HYPH</name>
<gene>
    <name evidence="1" type="ORF">GCM10010136_02190</name>
</gene>
<reference evidence="1" key="2">
    <citation type="submission" date="2020-09" db="EMBL/GenBank/DDBJ databases">
        <authorList>
            <person name="Sun Q."/>
            <person name="Kim S."/>
        </authorList>
    </citation>
    <scope>NUCLEOTIDE SEQUENCE</scope>
    <source>
        <strain evidence="1">KCTC 42097</strain>
    </source>
</reference>
<dbReference type="AlphaFoldDB" id="A0A8J3DFK9"/>
<accession>A0A8J3DFK9</accession>
<comment type="caution">
    <text evidence="1">The sequence shown here is derived from an EMBL/GenBank/DDBJ whole genome shotgun (WGS) entry which is preliminary data.</text>
</comment>
<proteinExistence type="predicted"/>
<sequence>MAIIEIQPEALSKVASFFSDVGVKIVGSAASEGVVSLRIEGCAVPASPRATCVVKYEHDGDSAKLVATFRAV</sequence>
<dbReference type="RefSeq" id="WP_189486957.1">
    <property type="nucleotide sequence ID" value="NZ_BMZO01000001.1"/>
</dbReference>